<proteinExistence type="predicted"/>
<comment type="caution">
    <text evidence="2">The sequence shown here is derived from an EMBL/GenBank/DDBJ whole genome shotgun (WGS) entry which is preliminary data.</text>
</comment>
<accession>A0ABQ8PE97</accession>
<feature type="transmembrane region" description="Helical" evidence="1">
    <location>
        <begin position="174"/>
        <end position="193"/>
    </location>
</feature>
<reference evidence="2" key="1">
    <citation type="submission" date="2022-10" db="EMBL/GenBank/DDBJ databases">
        <title>Adaptive evolution leads to modifications in subtelomeric GC content in a zoonotic Cryptosporidium species.</title>
        <authorList>
            <person name="Li J."/>
            <person name="Feng Y."/>
            <person name="Xiao L."/>
        </authorList>
    </citation>
    <scope>NUCLEOTIDE SEQUENCE</scope>
    <source>
        <strain evidence="2">25894</strain>
    </source>
</reference>
<dbReference type="EMBL" id="JAPCXB010000001">
    <property type="protein sequence ID" value="KAJ1615552.1"/>
    <property type="molecule type" value="Genomic_DNA"/>
</dbReference>
<evidence type="ECO:0000313" key="2">
    <source>
        <dbReference type="EMBL" id="KAJ1615552.1"/>
    </source>
</evidence>
<dbReference type="InterPro" id="IPR009248">
    <property type="entry name" value="SbmA_BacA"/>
</dbReference>
<keyword evidence="1" id="KW-0472">Membrane</keyword>
<keyword evidence="1" id="KW-0812">Transmembrane</keyword>
<name>A0ABQ8PE97_9CRYT</name>
<sequence>MMIREFFFHSRFSLSSWVYCVLLLFLSVQYSRLHLSVTKWFTEIYNLLVDSFNSGSGGDYMADIRAKMLCLPLYLMFLCVCRVLSSFFLKILLLNWRSYETKYLFENWRFIKGTEGVSQRVQEDTLNIVKLISSLFFKIVISTSRSLAHIPTLIEHSNKVGGIPPFPERFGYSLLAYLMASLAISILSAYLTSRKMSSKIMAREVVEAEFRKQLIMGEEGGAPRLNLTLIRSTLISELELIHGDIYLYSLRYHLTSEGLTALIRSLPTILLIPAIVRRDITVGGRATIIRCFNTVTAGVTCFFFNWDDLSELYTAIKRLNKLETSITRCRAEACPLLH</sequence>
<protein>
    <submittedName>
        <fullName evidence="2">Uncharacterized protein</fullName>
    </submittedName>
</protein>
<gene>
    <name evidence="2" type="ORF">OJ252_4</name>
</gene>
<feature type="transmembrane region" description="Helical" evidence="1">
    <location>
        <begin position="12"/>
        <end position="30"/>
    </location>
</feature>
<feature type="transmembrane region" description="Helical" evidence="1">
    <location>
        <begin position="71"/>
        <end position="93"/>
    </location>
</feature>
<keyword evidence="1" id="KW-1133">Transmembrane helix</keyword>
<keyword evidence="3" id="KW-1185">Reference proteome</keyword>
<evidence type="ECO:0000256" key="1">
    <source>
        <dbReference type="SAM" id="Phobius"/>
    </source>
</evidence>
<evidence type="ECO:0000313" key="3">
    <source>
        <dbReference type="Proteomes" id="UP001071777"/>
    </source>
</evidence>
<organism evidence="2 3">
    <name type="scientific">Cryptosporidium canis</name>
    <dbReference type="NCBI Taxonomy" id="195482"/>
    <lineage>
        <taxon>Eukaryota</taxon>
        <taxon>Sar</taxon>
        <taxon>Alveolata</taxon>
        <taxon>Apicomplexa</taxon>
        <taxon>Conoidasida</taxon>
        <taxon>Coccidia</taxon>
        <taxon>Eucoccidiorida</taxon>
        <taxon>Eimeriorina</taxon>
        <taxon>Cryptosporidiidae</taxon>
        <taxon>Cryptosporidium</taxon>
    </lineage>
</organism>
<dbReference type="Proteomes" id="UP001071777">
    <property type="component" value="Unassembled WGS sequence"/>
</dbReference>
<dbReference type="Pfam" id="PF05992">
    <property type="entry name" value="SbmA_BacA"/>
    <property type="match status" value="1"/>
</dbReference>